<keyword evidence="1" id="KW-0175">Coiled coil</keyword>
<dbReference type="EMBL" id="BNAG01000002">
    <property type="protein sequence ID" value="GHE59050.1"/>
    <property type="molecule type" value="Genomic_DNA"/>
</dbReference>
<evidence type="ECO:0000313" key="3">
    <source>
        <dbReference type="Proteomes" id="UP000658258"/>
    </source>
</evidence>
<proteinExistence type="predicted"/>
<comment type="caution">
    <text evidence="2">The sequence shown here is derived from an EMBL/GenBank/DDBJ whole genome shotgun (WGS) entry which is preliminary data.</text>
</comment>
<keyword evidence="3" id="KW-1185">Reference proteome</keyword>
<evidence type="ECO:0000313" key="2">
    <source>
        <dbReference type="EMBL" id="GHE59050.1"/>
    </source>
</evidence>
<accession>A0ABQ3I2Q1</accession>
<feature type="coiled-coil region" evidence="1">
    <location>
        <begin position="53"/>
        <end position="80"/>
    </location>
</feature>
<dbReference type="Proteomes" id="UP000658258">
    <property type="component" value="Unassembled WGS sequence"/>
</dbReference>
<reference evidence="3" key="1">
    <citation type="journal article" date="2019" name="Int. J. Syst. Evol. Microbiol.">
        <title>The Global Catalogue of Microorganisms (GCM) 10K type strain sequencing project: providing services to taxonomists for standard genome sequencing and annotation.</title>
        <authorList>
            <consortium name="The Broad Institute Genomics Platform"/>
            <consortium name="The Broad Institute Genome Sequencing Center for Infectious Disease"/>
            <person name="Wu L."/>
            <person name="Ma J."/>
        </authorList>
    </citation>
    <scope>NUCLEOTIDE SEQUENCE [LARGE SCALE GENOMIC DNA]</scope>
    <source>
        <strain evidence="3">CGMCC 1.15111</strain>
    </source>
</reference>
<dbReference type="RefSeq" id="WP_189629328.1">
    <property type="nucleotide sequence ID" value="NZ_BNAG01000002.1"/>
</dbReference>
<protein>
    <submittedName>
        <fullName evidence="2">Uncharacterized protein</fullName>
    </submittedName>
</protein>
<name>A0ABQ3I2Q1_9BACT</name>
<evidence type="ECO:0000256" key="1">
    <source>
        <dbReference type="SAM" id="Coils"/>
    </source>
</evidence>
<gene>
    <name evidence="2" type="ORF">GCM10011340_12030</name>
</gene>
<sequence length="96" mass="11143">MIHEKENQIQLMNQTLSPSQAFEQMAAMVDGLIKQINLQNLRAFEQPNQLKSNADTEAYIDHLKQQKQELQERFMLAEQLGCHIEATVSFNIKLTR</sequence>
<organism evidence="2 3">
    <name type="scientific">Roseivirga thermotolerans</name>
    <dbReference type="NCBI Taxonomy" id="1758176"/>
    <lineage>
        <taxon>Bacteria</taxon>
        <taxon>Pseudomonadati</taxon>
        <taxon>Bacteroidota</taxon>
        <taxon>Cytophagia</taxon>
        <taxon>Cytophagales</taxon>
        <taxon>Roseivirgaceae</taxon>
        <taxon>Roseivirga</taxon>
    </lineage>
</organism>